<evidence type="ECO:0000313" key="3">
    <source>
        <dbReference type="Proteomes" id="UP000660729"/>
    </source>
</evidence>
<sequence>MPASSRVFGVFELLEHILDFLAPRDLLRCHSVNTTFHDTIEGSRQLGRTLFWEVDHLQSGQQHSASKSEQERRVLAGGKDNLLELKSMRRSRNTPWINNHIEFLTYRFELPGFNTPAWYSTTDGKISNFGIRLKNVWDMFKLEADAASSFGRCYFTDPAEHMVVNIGFKCPLVGKVKGPRNRSRTGALRRWLGVSKRERDYSVSRYVLAKVETCPLRMGQAIEVCRVLIALYSKYGNVGLGDMAKIARDASGRHDFQADTWQEIALDTAQWRDDSEMHRRVADLLRGLISWRSCLCLED</sequence>
<protein>
    <recommendedName>
        <fullName evidence="1">F-box domain-containing protein</fullName>
    </recommendedName>
</protein>
<dbReference type="OrthoDB" id="3800738at2759"/>
<gene>
    <name evidence="2" type="ORF">HII31_06548</name>
</gene>
<dbReference type="AlphaFoldDB" id="A0A8H6VIZ6"/>
<comment type="caution">
    <text evidence="2">The sequence shown here is derived from an EMBL/GenBank/DDBJ whole genome shotgun (WGS) entry which is preliminary data.</text>
</comment>
<dbReference type="EMBL" id="JABCIY010000150">
    <property type="protein sequence ID" value="KAF7192162.1"/>
    <property type="molecule type" value="Genomic_DNA"/>
</dbReference>
<accession>A0A8H6VIZ6</accession>
<dbReference type="Proteomes" id="UP000660729">
    <property type="component" value="Unassembled WGS sequence"/>
</dbReference>
<feature type="domain" description="F-box" evidence="1">
    <location>
        <begin position="12"/>
        <end position="41"/>
    </location>
</feature>
<dbReference type="Pfam" id="PF00646">
    <property type="entry name" value="F-box"/>
    <property type="match status" value="1"/>
</dbReference>
<dbReference type="InterPro" id="IPR001810">
    <property type="entry name" value="F-box_dom"/>
</dbReference>
<proteinExistence type="predicted"/>
<dbReference type="SUPFAM" id="SSF81383">
    <property type="entry name" value="F-box domain"/>
    <property type="match status" value="1"/>
</dbReference>
<reference evidence="2" key="1">
    <citation type="submission" date="2020-04" db="EMBL/GenBank/DDBJ databases">
        <title>Draft genome resource of the tomato pathogen Pseudocercospora fuligena.</title>
        <authorList>
            <person name="Zaccaron A."/>
        </authorList>
    </citation>
    <scope>NUCLEOTIDE SEQUENCE</scope>
    <source>
        <strain evidence="2">PF001</strain>
    </source>
</reference>
<dbReference type="CDD" id="cd09917">
    <property type="entry name" value="F-box_SF"/>
    <property type="match status" value="1"/>
</dbReference>
<name>A0A8H6VIZ6_9PEZI</name>
<keyword evidence="3" id="KW-1185">Reference proteome</keyword>
<organism evidence="2 3">
    <name type="scientific">Pseudocercospora fuligena</name>
    <dbReference type="NCBI Taxonomy" id="685502"/>
    <lineage>
        <taxon>Eukaryota</taxon>
        <taxon>Fungi</taxon>
        <taxon>Dikarya</taxon>
        <taxon>Ascomycota</taxon>
        <taxon>Pezizomycotina</taxon>
        <taxon>Dothideomycetes</taxon>
        <taxon>Dothideomycetidae</taxon>
        <taxon>Mycosphaerellales</taxon>
        <taxon>Mycosphaerellaceae</taxon>
        <taxon>Pseudocercospora</taxon>
    </lineage>
</organism>
<evidence type="ECO:0000313" key="2">
    <source>
        <dbReference type="EMBL" id="KAF7192162.1"/>
    </source>
</evidence>
<dbReference type="InterPro" id="IPR036047">
    <property type="entry name" value="F-box-like_dom_sf"/>
</dbReference>
<evidence type="ECO:0000259" key="1">
    <source>
        <dbReference type="Pfam" id="PF00646"/>
    </source>
</evidence>